<comment type="caution">
    <text evidence="2">The sequence shown here is derived from an EMBL/GenBank/DDBJ whole genome shotgun (WGS) entry which is preliminary data.</text>
</comment>
<proteinExistence type="predicted"/>
<reference evidence="2" key="1">
    <citation type="journal article" date="2015" name="Nature">
        <title>Complex archaea that bridge the gap between prokaryotes and eukaryotes.</title>
        <authorList>
            <person name="Spang A."/>
            <person name="Saw J.H."/>
            <person name="Jorgensen S.L."/>
            <person name="Zaremba-Niedzwiedzka K."/>
            <person name="Martijn J."/>
            <person name="Lind A.E."/>
            <person name="van Eijk R."/>
            <person name="Schleper C."/>
            <person name="Guy L."/>
            <person name="Ettema T.J."/>
        </authorList>
    </citation>
    <scope>NUCLEOTIDE SEQUENCE</scope>
</reference>
<evidence type="ECO:0000313" key="2">
    <source>
        <dbReference type="EMBL" id="KKK92747.1"/>
    </source>
</evidence>
<organism evidence="2">
    <name type="scientific">marine sediment metagenome</name>
    <dbReference type="NCBI Taxonomy" id="412755"/>
    <lineage>
        <taxon>unclassified sequences</taxon>
        <taxon>metagenomes</taxon>
        <taxon>ecological metagenomes</taxon>
    </lineage>
</organism>
<dbReference type="EMBL" id="LAZR01048076">
    <property type="protein sequence ID" value="KKK92747.1"/>
    <property type="molecule type" value="Genomic_DNA"/>
</dbReference>
<evidence type="ECO:0000256" key="1">
    <source>
        <dbReference type="SAM" id="MobiDB-lite"/>
    </source>
</evidence>
<gene>
    <name evidence="2" type="ORF">LCGC14_2699820</name>
</gene>
<accession>A0A0F8ZFZ8</accession>
<name>A0A0F8ZFZ8_9ZZZZ</name>
<sequence>MNKEELVNGLIANEATQFTDDDKEWLNGLDEERLKKMAPPVIVDAEADAEAERIAAEAETARLAALESSGDTPPVTTEDYIANAPEEVQQVLNSGLQMHRSRKEALVAAIKANARNTFSEEQLQAKPLTELESIAALSTDVSFEGGGANISTLRANQDETPAPLQVFDLNPQQNADAA</sequence>
<feature type="region of interest" description="Disordered" evidence="1">
    <location>
        <begin position="146"/>
        <end position="178"/>
    </location>
</feature>
<feature type="compositionally biased region" description="Polar residues" evidence="1">
    <location>
        <begin position="149"/>
        <end position="159"/>
    </location>
</feature>
<dbReference type="AlphaFoldDB" id="A0A0F8ZFZ8"/>
<protein>
    <submittedName>
        <fullName evidence="2">Uncharacterized protein</fullName>
    </submittedName>
</protein>